<keyword evidence="1" id="KW-0732">Signal</keyword>
<evidence type="ECO:0000256" key="1">
    <source>
        <dbReference type="SAM" id="SignalP"/>
    </source>
</evidence>
<protein>
    <submittedName>
        <fullName evidence="3">Calycin-like protein</fullName>
    </submittedName>
</protein>
<dbReference type="Pfam" id="PF08212">
    <property type="entry name" value="Lipocalin_2"/>
    <property type="match status" value="1"/>
</dbReference>
<dbReference type="InterPro" id="IPR000566">
    <property type="entry name" value="Lipocln_cytosolic_FA-bd_dom"/>
</dbReference>
<dbReference type="EMBL" id="ML996101">
    <property type="protein sequence ID" value="KAF2740113.1"/>
    <property type="molecule type" value="Genomic_DNA"/>
</dbReference>
<dbReference type="AlphaFoldDB" id="A0A9P4V893"/>
<feature type="signal peptide" evidence="1">
    <location>
        <begin position="1"/>
        <end position="16"/>
    </location>
</feature>
<name>A0A9P4V893_9PLEO</name>
<evidence type="ECO:0000313" key="3">
    <source>
        <dbReference type="EMBL" id="KAF2740113.1"/>
    </source>
</evidence>
<evidence type="ECO:0000313" key="4">
    <source>
        <dbReference type="Proteomes" id="UP000799444"/>
    </source>
</evidence>
<reference evidence="3" key="1">
    <citation type="journal article" date="2020" name="Stud. Mycol.">
        <title>101 Dothideomycetes genomes: a test case for predicting lifestyles and emergence of pathogens.</title>
        <authorList>
            <person name="Haridas S."/>
            <person name="Albert R."/>
            <person name="Binder M."/>
            <person name="Bloem J."/>
            <person name="Labutti K."/>
            <person name="Salamov A."/>
            <person name="Andreopoulos B."/>
            <person name="Baker S."/>
            <person name="Barry K."/>
            <person name="Bills G."/>
            <person name="Bluhm B."/>
            <person name="Cannon C."/>
            <person name="Castanera R."/>
            <person name="Culley D."/>
            <person name="Daum C."/>
            <person name="Ezra D."/>
            <person name="Gonzalez J."/>
            <person name="Henrissat B."/>
            <person name="Kuo A."/>
            <person name="Liang C."/>
            <person name="Lipzen A."/>
            <person name="Lutzoni F."/>
            <person name="Magnuson J."/>
            <person name="Mondo S."/>
            <person name="Nolan M."/>
            <person name="Ohm R."/>
            <person name="Pangilinan J."/>
            <person name="Park H.-J."/>
            <person name="Ramirez L."/>
            <person name="Alfaro M."/>
            <person name="Sun H."/>
            <person name="Tritt A."/>
            <person name="Yoshinaga Y."/>
            <person name="Zwiers L.-H."/>
            <person name="Turgeon B."/>
            <person name="Goodwin S."/>
            <person name="Spatafora J."/>
            <person name="Crous P."/>
            <person name="Grigoriev I."/>
        </authorList>
    </citation>
    <scope>NUCLEOTIDE SEQUENCE</scope>
    <source>
        <strain evidence="3">CBS 125425</strain>
    </source>
</reference>
<dbReference type="GO" id="GO:0006629">
    <property type="term" value="P:lipid metabolic process"/>
    <property type="evidence" value="ECO:0007669"/>
    <property type="project" value="TreeGrafter"/>
</dbReference>
<dbReference type="GO" id="GO:0005737">
    <property type="term" value="C:cytoplasm"/>
    <property type="evidence" value="ECO:0007669"/>
    <property type="project" value="TreeGrafter"/>
</dbReference>
<dbReference type="SUPFAM" id="SSF50814">
    <property type="entry name" value="Lipocalins"/>
    <property type="match status" value="1"/>
</dbReference>
<sequence>MRVLVILCGFVATVAALSMRREDQHEKGHKVVPALFDGKCYYPTGDPHFPKNLEQYMGTWYQVAGTPFGPTASARCVKAEYKLTSAGSVAVTNTAKVGDRAIVANGTAYPQNNEYGRSGVLKVMFPGSPDDPCPGPNYIVQAYAHDHAVVQTPNWDVLYVLSREQHPGVAKIGEWIEHAVALGSNRTEIMEFDQNSC</sequence>
<dbReference type="PANTHER" id="PTHR10612:SF34">
    <property type="entry name" value="APOLIPOPROTEIN D"/>
    <property type="match status" value="1"/>
</dbReference>
<feature type="chain" id="PRO_5040481728" evidence="1">
    <location>
        <begin position="17"/>
        <end position="197"/>
    </location>
</feature>
<dbReference type="Gene3D" id="2.40.128.20">
    <property type="match status" value="1"/>
</dbReference>
<feature type="domain" description="Lipocalin/cytosolic fatty-acid binding" evidence="2">
    <location>
        <begin position="52"/>
        <end position="183"/>
    </location>
</feature>
<dbReference type="OrthoDB" id="565904at2759"/>
<dbReference type="GO" id="GO:0000302">
    <property type="term" value="P:response to reactive oxygen species"/>
    <property type="evidence" value="ECO:0007669"/>
    <property type="project" value="TreeGrafter"/>
</dbReference>
<dbReference type="InterPro" id="IPR012674">
    <property type="entry name" value="Calycin"/>
</dbReference>
<gene>
    <name evidence="3" type="ORF">EJ04DRAFT_548607</name>
</gene>
<dbReference type="Proteomes" id="UP000799444">
    <property type="component" value="Unassembled WGS sequence"/>
</dbReference>
<accession>A0A9P4V893</accession>
<evidence type="ECO:0000259" key="2">
    <source>
        <dbReference type="Pfam" id="PF08212"/>
    </source>
</evidence>
<comment type="caution">
    <text evidence="3">The sequence shown here is derived from an EMBL/GenBank/DDBJ whole genome shotgun (WGS) entry which is preliminary data.</text>
</comment>
<organism evidence="3 4">
    <name type="scientific">Polyplosphaeria fusca</name>
    <dbReference type="NCBI Taxonomy" id="682080"/>
    <lineage>
        <taxon>Eukaryota</taxon>
        <taxon>Fungi</taxon>
        <taxon>Dikarya</taxon>
        <taxon>Ascomycota</taxon>
        <taxon>Pezizomycotina</taxon>
        <taxon>Dothideomycetes</taxon>
        <taxon>Pleosporomycetidae</taxon>
        <taxon>Pleosporales</taxon>
        <taxon>Tetraplosphaeriaceae</taxon>
        <taxon>Polyplosphaeria</taxon>
    </lineage>
</organism>
<dbReference type="PANTHER" id="PTHR10612">
    <property type="entry name" value="APOLIPOPROTEIN D"/>
    <property type="match status" value="1"/>
</dbReference>
<keyword evidence="4" id="KW-1185">Reference proteome</keyword>
<proteinExistence type="predicted"/>